<accession>A0A2J8I7D0</accession>
<dbReference type="RefSeq" id="WP_102962244.1">
    <property type="nucleotide sequence ID" value="NZ_POSK01000001.1"/>
</dbReference>
<evidence type="ECO:0000313" key="7">
    <source>
        <dbReference type="Proteomes" id="UP000236547"/>
    </source>
</evidence>
<dbReference type="OrthoDB" id="6114904at2"/>
<feature type="region of interest" description="Disordered" evidence="2">
    <location>
        <begin position="372"/>
        <end position="400"/>
    </location>
</feature>
<evidence type="ECO:0000256" key="3">
    <source>
        <dbReference type="SAM" id="Phobius"/>
    </source>
</evidence>
<sequence length="400" mass="45637">MNIIGMAIGALGLSFILIFVWMISLSVRRKRLEEEKREREESYRRALERTREEERKERLFQAESGHIPTILYLAKEAERKNLREALFWYEKAAQFDNINGMHGVVRICNRMRDDMILREKSRFWQLYIDALDGDLQAKYETGRAFISGHGIEVNVVKGLGMVQEAAERKHIEAIIFMGDWCVSKDNITPSPGDSTYWYSKAAKRNSLEGMMKLGLNYLKGVGVPANHEKACYWLERASEKGHAESMYHAAEAWIDRGANGNSIAYIWLYLSAHFGFEPARTLRDKVGSNMGVNSVVGLQALARPLQKKIATGKVNKHSIIRALNKLYKRKIPVPMKGEVLDDSEIAENASETLLEELEAIDEFDELELALPQGIEQSEEPKAQEQPKKPDFTNTTMDKHS</sequence>
<evidence type="ECO:0000313" key="6">
    <source>
        <dbReference type="Proteomes" id="UP000236449"/>
    </source>
</evidence>
<comment type="caution">
    <text evidence="5">The sequence shown here is derived from an EMBL/GenBank/DDBJ whole genome shotgun (WGS) entry which is preliminary data.</text>
</comment>
<keyword evidence="1" id="KW-0175">Coiled coil</keyword>
<dbReference type="InterPro" id="IPR011990">
    <property type="entry name" value="TPR-like_helical_dom_sf"/>
</dbReference>
<evidence type="ECO:0000313" key="5">
    <source>
        <dbReference type="EMBL" id="PNI06437.1"/>
    </source>
</evidence>
<gene>
    <name evidence="5" type="ORF">C1N32_00005</name>
    <name evidence="4" type="ORF">C1O25_00405</name>
</gene>
<dbReference type="EMBL" id="POSK01000001">
    <property type="protein sequence ID" value="PNI06437.1"/>
    <property type="molecule type" value="Genomic_DNA"/>
</dbReference>
<keyword evidence="3" id="KW-1133">Transmembrane helix</keyword>
<dbReference type="SUPFAM" id="SSF81901">
    <property type="entry name" value="HCP-like"/>
    <property type="match status" value="1"/>
</dbReference>
<proteinExistence type="predicted"/>
<dbReference type="Proteomes" id="UP000236449">
    <property type="component" value="Unassembled WGS sequence"/>
</dbReference>
<keyword evidence="3" id="KW-0812">Transmembrane</keyword>
<dbReference type="Pfam" id="PF08238">
    <property type="entry name" value="Sel1"/>
    <property type="match status" value="4"/>
</dbReference>
<dbReference type="AlphaFoldDB" id="A0A2J8I7D0"/>
<dbReference type="Proteomes" id="UP000236547">
    <property type="component" value="Unassembled WGS sequence"/>
</dbReference>
<dbReference type="InterPro" id="IPR052945">
    <property type="entry name" value="Mitotic_Regulator"/>
</dbReference>
<evidence type="ECO:0008006" key="8">
    <source>
        <dbReference type="Google" id="ProtNLM"/>
    </source>
</evidence>
<organism evidence="5 6">
    <name type="scientific">Vibrio diazotrophicus</name>
    <dbReference type="NCBI Taxonomy" id="685"/>
    <lineage>
        <taxon>Bacteria</taxon>
        <taxon>Pseudomonadati</taxon>
        <taxon>Pseudomonadota</taxon>
        <taxon>Gammaproteobacteria</taxon>
        <taxon>Vibrionales</taxon>
        <taxon>Vibrionaceae</taxon>
        <taxon>Vibrio</taxon>
    </lineage>
</organism>
<keyword evidence="7" id="KW-1185">Reference proteome</keyword>
<dbReference type="InterPro" id="IPR006597">
    <property type="entry name" value="Sel1-like"/>
</dbReference>
<dbReference type="PANTHER" id="PTHR43628">
    <property type="entry name" value="ACTIVATOR OF C KINASE PROTEIN 1-RELATED"/>
    <property type="match status" value="1"/>
</dbReference>
<feature type="coiled-coil region" evidence="1">
    <location>
        <begin position="22"/>
        <end position="57"/>
    </location>
</feature>
<evidence type="ECO:0000313" key="4">
    <source>
        <dbReference type="EMBL" id="PNI03553.1"/>
    </source>
</evidence>
<evidence type="ECO:0000256" key="1">
    <source>
        <dbReference type="SAM" id="Coils"/>
    </source>
</evidence>
<feature type="transmembrane region" description="Helical" evidence="3">
    <location>
        <begin position="6"/>
        <end position="27"/>
    </location>
</feature>
<name>A0A2J8I7D0_VIBDI</name>
<dbReference type="Gene3D" id="1.25.40.10">
    <property type="entry name" value="Tetratricopeptide repeat domain"/>
    <property type="match status" value="1"/>
</dbReference>
<evidence type="ECO:0000256" key="2">
    <source>
        <dbReference type="SAM" id="MobiDB-lite"/>
    </source>
</evidence>
<protein>
    <recommendedName>
        <fullName evidence="8">Sel1 repeat family protein</fullName>
    </recommendedName>
</protein>
<reference evidence="6 7" key="1">
    <citation type="submission" date="2018-01" db="EMBL/GenBank/DDBJ databases">
        <title>Draft genome sequences of six Vibrio diazotrophicus strains isolated from deep-sea sediments of the Baltic Sea.</title>
        <authorList>
            <person name="Castillo D."/>
            <person name="Vandieken V."/>
            <person name="Chiang O."/>
            <person name="Middelboe M."/>
        </authorList>
    </citation>
    <scope>NUCLEOTIDE SEQUENCE [LARGE SCALE GENOMIC DNA]</scope>
    <source>
        <strain evidence="5 6">60.27F</strain>
        <strain evidence="4 7">65.10M</strain>
    </source>
</reference>
<dbReference type="SMART" id="SM00671">
    <property type="entry name" value="SEL1"/>
    <property type="match status" value="4"/>
</dbReference>
<keyword evidence="3" id="KW-0472">Membrane</keyword>
<dbReference type="PANTHER" id="PTHR43628:SF1">
    <property type="entry name" value="CHITIN SYNTHASE REGULATORY FACTOR 2-RELATED"/>
    <property type="match status" value="1"/>
</dbReference>
<feature type="compositionally biased region" description="Basic and acidic residues" evidence="2">
    <location>
        <begin position="378"/>
        <end position="400"/>
    </location>
</feature>
<dbReference type="EMBL" id="POSM01000001">
    <property type="protein sequence ID" value="PNI03553.1"/>
    <property type="molecule type" value="Genomic_DNA"/>
</dbReference>